<reference evidence="1" key="1">
    <citation type="submission" date="2019-11" db="EMBL/GenBank/DDBJ databases">
        <authorList>
            <person name="Liu Y."/>
            <person name="Hou J."/>
            <person name="Li T.-Q."/>
            <person name="Guan C.-H."/>
            <person name="Wu X."/>
            <person name="Wu H.-Z."/>
            <person name="Ling F."/>
            <person name="Zhang R."/>
            <person name="Shi X.-G."/>
            <person name="Ren J.-P."/>
            <person name="Chen E.-F."/>
            <person name="Sun J.-M."/>
        </authorList>
    </citation>
    <scope>NUCLEOTIDE SEQUENCE</scope>
    <source>
        <strain evidence="1">Adult_tree_wgs_1</strain>
        <tissue evidence="1">Leaves</tissue>
    </source>
</reference>
<gene>
    <name evidence="1" type="ORF">RHSIM_Rhsim03G0072100</name>
</gene>
<accession>A0A834LU10</accession>
<sequence length="143" mass="15760">MRNSKLKSSIRRKVQVFDSDEALAKYIADLSDKFAKESYAFTVVLSGVWKEYDARVNQKMILTLTASIMYWSLQQPVEGSESSPSLSPSIATSINGEDKSSLIGEVSKLTMDDTAFDTTVTSQVENEITSGASIYRVLSLVQS</sequence>
<proteinExistence type="predicted"/>
<name>A0A834LU10_RHOSS</name>
<organism evidence="1 2">
    <name type="scientific">Rhododendron simsii</name>
    <name type="common">Sims's rhododendron</name>
    <dbReference type="NCBI Taxonomy" id="118357"/>
    <lineage>
        <taxon>Eukaryota</taxon>
        <taxon>Viridiplantae</taxon>
        <taxon>Streptophyta</taxon>
        <taxon>Embryophyta</taxon>
        <taxon>Tracheophyta</taxon>
        <taxon>Spermatophyta</taxon>
        <taxon>Magnoliopsida</taxon>
        <taxon>eudicotyledons</taxon>
        <taxon>Gunneridae</taxon>
        <taxon>Pentapetalae</taxon>
        <taxon>asterids</taxon>
        <taxon>Ericales</taxon>
        <taxon>Ericaceae</taxon>
        <taxon>Ericoideae</taxon>
        <taxon>Rhodoreae</taxon>
        <taxon>Rhododendron</taxon>
    </lineage>
</organism>
<dbReference type="AlphaFoldDB" id="A0A834LU10"/>
<dbReference type="EMBL" id="WJXA01000003">
    <property type="protein sequence ID" value="KAF7148124.1"/>
    <property type="molecule type" value="Genomic_DNA"/>
</dbReference>
<evidence type="ECO:0000313" key="2">
    <source>
        <dbReference type="Proteomes" id="UP000626092"/>
    </source>
</evidence>
<protein>
    <submittedName>
        <fullName evidence="1">Uncharacterized protein</fullName>
    </submittedName>
</protein>
<keyword evidence="2" id="KW-1185">Reference proteome</keyword>
<dbReference type="OrthoDB" id="431378at2759"/>
<comment type="caution">
    <text evidence="1">The sequence shown here is derived from an EMBL/GenBank/DDBJ whole genome shotgun (WGS) entry which is preliminary data.</text>
</comment>
<dbReference type="Proteomes" id="UP000626092">
    <property type="component" value="Unassembled WGS sequence"/>
</dbReference>
<evidence type="ECO:0000313" key="1">
    <source>
        <dbReference type="EMBL" id="KAF7148124.1"/>
    </source>
</evidence>